<keyword evidence="9" id="KW-1185">Reference proteome</keyword>
<organism evidence="8 9">
    <name type="scientific">Pachysolen tannophilus NRRL Y-2460</name>
    <dbReference type="NCBI Taxonomy" id="669874"/>
    <lineage>
        <taxon>Eukaryota</taxon>
        <taxon>Fungi</taxon>
        <taxon>Dikarya</taxon>
        <taxon>Ascomycota</taxon>
        <taxon>Saccharomycotina</taxon>
        <taxon>Pichiomycetes</taxon>
        <taxon>Pachysolenaceae</taxon>
        <taxon>Pachysolen</taxon>
    </lineage>
</organism>
<dbReference type="STRING" id="669874.A0A1E4U1P2"/>
<protein>
    <recommendedName>
        <fullName evidence="7">RRM domain-containing protein</fullName>
    </recommendedName>
</protein>
<dbReference type="InterPro" id="IPR051183">
    <property type="entry name" value="U1_U11-U12_snRNP_70-35kDa"/>
</dbReference>
<gene>
    <name evidence="8" type="ORF">PACTADRAFT_47669</name>
</gene>
<dbReference type="InterPro" id="IPR035979">
    <property type="entry name" value="RBD_domain_sf"/>
</dbReference>
<dbReference type="Proteomes" id="UP000094236">
    <property type="component" value="Unassembled WGS sequence"/>
</dbReference>
<dbReference type="GO" id="GO:0030619">
    <property type="term" value="F:U1 snRNA binding"/>
    <property type="evidence" value="ECO:0007669"/>
    <property type="project" value="EnsemblFungi"/>
</dbReference>
<evidence type="ECO:0000256" key="2">
    <source>
        <dbReference type="ARBA" id="ARBA00022884"/>
    </source>
</evidence>
<evidence type="ECO:0000259" key="7">
    <source>
        <dbReference type="PROSITE" id="PS50102"/>
    </source>
</evidence>
<name>A0A1E4U1P2_PACTA</name>
<dbReference type="GO" id="GO:0005685">
    <property type="term" value="C:U1 snRNP"/>
    <property type="evidence" value="ECO:0007669"/>
    <property type="project" value="EnsemblFungi"/>
</dbReference>
<feature type="compositionally biased region" description="Gly residues" evidence="6">
    <location>
        <begin position="245"/>
        <end position="261"/>
    </location>
</feature>
<evidence type="ECO:0000313" key="9">
    <source>
        <dbReference type="Proteomes" id="UP000094236"/>
    </source>
</evidence>
<keyword evidence="3" id="KW-0539">Nucleus</keyword>
<dbReference type="FunFam" id="3.30.70.330:FF:000132">
    <property type="entry name" value="Small nuclear ribonucleoprotein U11/U12 subunit 35"/>
    <property type="match status" value="1"/>
</dbReference>
<evidence type="ECO:0000256" key="5">
    <source>
        <dbReference type="PROSITE-ProRule" id="PRU00176"/>
    </source>
</evidence>
<dbReference type="GO" id="GO:0000398">
    <property type="term" value="P:mRNA splicing, via spliceosome"/>
    <property type="evidence" value="ECO:0007669"/>
    <property type="project" value="EnsemblFungi"/>
</dbReference>
<dbReference type="InterPro" id="IPR012677">
    <property type="entry name" value="Nucleotide-bd_a/b_plait_sf"/>
</dbReference>
<dbReference type="Pfam" id="PF12220">
    <property type="entry name" value="U1snRNP70_N"/>
    <property type="match status" value="1"/>
</dbReference>
<dbReference type="Gene3D" id="3.30.70.330">
    <property type="match status" value="1"/>
</dbReference>
<feature type="domain" description="RRM" evidence="7">
    <location>
        <begin position="105"/>
        <end position="183"/>
    </location>
</feature>
<dbReference type="PANTHER" id="PTHR13952">
    <property type="entry name" value="U1 SMALL NUCLEAR RIBONUCLEOPROTEIN 70 KD"/>
    <property type="match status" value="1"/>
</dbReference>
<dbReference type="SMART" id="SM00360">
    <property type="entry name" value="RRM"/>
    <property type="match status" value="1"/>
</dbReference>
<dbReference type="OrthoDB" id="4207594at2759"/>
<reference evidence="9" key="1">
    <citation type="submission" date="2016-05" db="EMBL/GenBank/DDBJ databases">
        <title>Comparative genomics of biotechnologically important yeasts.</title>
        <authorList>
            <consortium name="DOE Joint Genome Institute"/>
            <person name="Riley R."/>
            <person name="Haridas S."/>
            <person name="Wolfe K.H."/>
            <person name="Lopes M.R."/>
            <person name="Hittinger C.T."/>
            <person name="Goker M."/>
            <person name="Salamov A."/>
            <person name="Wisecaver J."/>
            <person name="Long T.M."/>
            <person name="Aerts A.L."/>
            <person name="Barry K."/>
            <person name="Choi C."/>
            <person name="Clum A."/>
            <person name="Coughlan A.Y."/>
            <person name="Deshpande S."/>
            <person name="Douglass A.P."/>
            <person name="Hanson S.J."/>
            <person name="Klenk H.-P."/>
            <person name="Labutti K."/>
            <person name="Lapidus A."/>
            <person name="Lindquist E."/>
            <person name="Lipzen A."/>
            <person name="Meier-Kolthoff J.P."/>
            <person name="Ohm R.A."/>
            <person name="Otillar R.P."/>
            <person name="Pangilinan J."/>
            <person name="Peng Y."/>
            <person name="Rokas A."/>
            <person name="Rosa C.A."/>
            <person name="Scheuner C."/>
            <person name="Sibirny A.A."/>
            <person name="Slot J.C."/>
            <person name="Stielow J.B."/>
            <person name="Sun H."/>
            <person name="Kurtzman C.P."/>
            <person name="Blackwell M."/>
            <person name="Grigoriev I.V."/>
            <person name="Jeffries T.W."/>
        </authorList>
    </citation>
    <scope>NUCLEOTIDE SEQUENCE [LARGE SCALE GENOMIC DNA]</scope>
    <source>
        <strain evidence="9">NRRL Y-2460</strain>
    </source>
</reference>
<proteinExistence type="predicted"/>
<feature type="compositionally biased region" description="Basic and acidic residues" evidence="6">
    <location>
        <begin position="228"/>
        <end position="240"/>
    </location>
</feature>
<comment type="subcellular location">
    <subcellularLocation>
        <location evidence="1">Nucleus</location>
    </subcellularLocation>
</comment>
<accession>A0A1E4U1P2</accession>
<dbReference type="SUPFAM" id="SSF54928">
    <property type="entry name" value="RNA-binding domain, RBD"/>
    <property type="match status" value="1"/>
</dbReference>
<dbReference type="InterPro" id="IPR000504">
    <property type="entry name" value="RRM_dom"/>
</dbReference>
<dbReference type="EMBL" id="KV454011">
    <property type="protein sequence ID" value="ODV97818.1"/>
    <property type="molecule type" value="Genomic_DNA"/>
</dbReference>
<dbReference type="GO" id="GO:0071004">
    <property type="term" value="C:U2-type prespliceosome"/>
    <property type="evidence" value="ECO:0007669"/>
    <property type="project" value="EnsemblFungi"/>
</dbReference>
<dbReference type="AlphaFoldDB" id="A0A1E4U1P2"/>
<dbReference type="PANTHER" id="PTHR13952:SF5">
    <property type="entry name" value="U1 SMALL NUCLEAR RIBONUCLEOPROTEIN 70 KDA"/>
    <property type="match status" value="1"/>
</dbReference>
<dbReference type="PROSITE" id="PS50102">
    <property type="entry name" value="RRM"/>
    <property type="match status" value="1"/>
</dbReference>
<evidence type="ECO:0000256" key="4">
    <source>
        <dbReference type="ARBA" id="ARBA00023274"/>
    </source>
</evidence>
<dbReference type="CDD" id="cd21615">
    <property type="entry name" value="RRM_SNP1_like"/>
    <property type="match status" value="1"/>
</dbReference>
<feature type="compositionally biased region" description="Basic and acidic residues" evidence="6">
    <location>
        <begin position="275"/>
        <end position="302"/>
    </location>
</feature>
<dbReference type="Pfam" id="PF00076">
    <property type="entry name" value="RRM_1"/>
    <property type="match status" value="1"/>
</dbReference>
<dbReference type="GO" id="GO:0000243">
    <property type="term" value="C:commitment complex"/>
    <property type="evidence" value="ECO:0007669"/>
    <property type="project" value="EnsemblFungi"/>
</dbReference>
<dbReference type="GO" id="GO:0003729">
    <property type="term" value="F:mRNA binding"/>
    <property type="evidence" value="ECO:0007669"/>
    <property type="project" value="EnsemblFungi"/>
</dbReference>
<evidence type="ECO:0000256" key="6">
    <source>
        <dbReference type="SAM" id="MobiDB-lite"/>
    </source>
</evidence>
<feature type="region of interest" description="Disordered" evidence="6">
    <location>
        <begin position="196"/>
        <end position="302"/>
    </location>
</feature>
<keyword evidence="4" id="KW-0687">Ribonucleoprotein</keyword>
<keyword evidence="2 5" id="KW-0694">RNA-binding</keyword>
<feature type="compositionally biased region" description="Polar residues" evidence="6">
    <location>
        <begin position="206"/>
        <end position="227"/>
    </location>
</feature>
<sequence>MSDTPTYPAKINKLFEPKQPVKYLEPTDYPLEKRRLPNISTISSFFDEVTKYNEEIRYNPTEGVQQKDQRLKKEKKAIQQQKVQNDLINWDPSKDPHIAGSDPYKTLFIGRLDYSITELELQKTFAKYGNISKIRVVKDKITSKSKGYAFIVYENERDARKCYKECNGLKLNDRSIVVDIERSRIMKNWKPRRLGGGLGGRHYTKKVSNLPTGPSSGYNSTHFSRNINNDRPRYNNDRFSHNSGRRGGGVGGAGGTSGGYNGYQKSSTRSYGSRHVPDSGRYRERRGDSDPRNGPERSYKAY</sequence>
<evidence type="ECO:0000256" key="3">
    <source>
        <dbReference type="ARBA" id="ARBA00023242"/>
    </source>
</evidence>
<dbReference type="InterPro" id="IPR022023">
    <property type="entry name" value="U1snRNP70_N"/>
</dbReference>
<evidence type="ECO:0000313" key="8">
    <source>
        <dbReference type="EMBL" id="ODV97818.1"/>
    </source>
</evidence>
<dbReference type="GO" id="GO:0071011">
    <property type="term" value="C:precatalytic spliceosome"/>
    <property type="evidence" value="ECO:0007669"/>
    <property type="project" value="TreeGrafter"/>
</dbReference>
<evidence type="ECO:0000256" key="1">
    <source>
        <dbReference type="ARBA" id="ARBA00004123"/>
    </source>
</evidence>